<dbReference type="InterPro" id="IPR000823">
    <property type="entry name" value="Peroxidase_pln"/>
</dbReference>
<feature type="binding site" evidence="9">
    <location>
        <position position="77"/>
    </location>
    <ligand>
        <name>Ca(2+)</name>
        <dbReference type="ChEBI" id="CHEBI:29108"/>
        <label>1</label>
    </ligand>
</feature>
<reference evidence="13" key="2">
    <citation type="journal article" date="2023" name="Plants (Basel)">
        <title>Annotation of the Turnera subulata (Passifloraceae) Draft Genome Reveals the S-Locus Evolved after the Divergence of Turneroideae from Passifloroideae in a Stepwise Manner.</title>
        <authorList>
            <person name="Henning P.M."/>
            <person name="Roalson E.H."/>
            <person name="Mir W."/>
            <person name="McCubbin A.G."/>
            <person name="Shore J.S."/>
        </authorList>
    </citation>
    <scope>NUCLEOTIDE SEQUENCE</scope>
    <source>
        <strain evidence="13">F60SS</strain>
    </source>
</reference>
<dbReference type="AlphaFoldDB" id="A0A9Q0J1C1"/>
<dbReference type="InterPro" id="IPR002016">
    <property type="entry name" value="Haem_peroxidase"/>
</dbReference>
<dbReference type="PANTHER" id="PTHR31388">
    <property type="entry name" value="PEROXIDASE 72-RELATED"/>
    <property type="match status" value="1"/>
</dbReference>
<keyword evidence="4" id="KW-0575">Peroxidase</keyword>
<evidence type="ECO:0000256" key="2">
    <source>
        <dbReference type="ARBA" id="ARBA00001970"/>
    </source>
</evidence>
<feature type="binding site" evidence="9">
    <location>
        <position position="59"/>
    </location>
    <ligand>
        <name>Ca(2+)</name>
        <dbReference type="ChEBI" id="CHEBI:29108"/>
        <label>1</label>
    </ligand>
</feature>
<comment type="similarity">
    <text evidence="11">Belongs to the peroxidase family.</text>
</comment>
<dbReference type="PROSITE" id="PS50873">
    <property type="entry name" value="PEROXIDASE_4"/>
    <property type="match status" value="1"/>
</dbReference>
<feature type="domain" description="Plant heme peroxidase family profile" evidence="12">
    <location>
        <begin position="14"/>
        <end position="94"/>
    </location>
</feature>
<proteinExistence type="inferred from homology"/>
<evidence type="ECO:0000256" key="7">
    <source>
        <dbReference type="ARBA" id="ARBA00023002"/>
    </source>
</evidence>
<dbReference type="OrthoDB" id="2113341at2759"/>
<keyword evidence="14" id="KW-1185">Reference proteome</keyword>
<gene>
    <name evidence="13" type="ORF">Tsubulata_024582</name>
</gene>
<comment type="catalytic activity">
    <reaction evidence="1">
        <text>2 a phenolic donor + H2O2 = 2 a phenolic radical donor + 2 H2O</text>
        <dbReference type="Rhea" id="RHEA:56136"/>
        <dbReference type="ChEBI" id="CHEBI:15377"/>
        <dbReference type="ChEBI" id="CHEBI:16240"/>
        <dbReference type="ChEBI" id="CHEBI:139520"/>
        <dbReference type="ChEBI" id="CHEBI:139521"/>
        <dbReference type="EC" id="1.11.1.7"/>
    </reaction>
</comment>
<evidence type="ECO:0000256" key="1">
    <source>
        <dbReference type="ARBA" id="ARBA00000189"/>
    </source>
</evidence>
<dbReference type="Gene3D" id="1.10.520.10">
    <property type="match status" value="1"/>
</dbReference>
<keyword evidence="6 9" id="KW-0479">Metal-binding</keyword>
<dbReference type="GO" id="GO:0006979">
    <property type="term" value="P:response to oxidative stress"/>
    <property type="evidence" value="ECO:0007669"/>
    <property type="project" value="InterPro"/>
</dbReference>
<accession>A0A9Q0J1C1</accession>
<evidence type="ECO:0000256" key="5">
    <source>
        <dbReference type="ARBA" id="ARBA00022617"/>
    </source>
</evidence>
<keyword evidence="10" id="KW-1015">Disulfide bond</keyword>
<dbReference type="Proteomes" id="UP001141552">
    <property type="component" value="Unassembled WGS sequence"/>
</dbReference>
<organism evidence="13 14">
    <name type="scientific">Turnera subulata</name>
    <dbReference type="NCBI Taxonomy" id="218843"/>
    <lineage>
        <taxon>Eukaryota</taxon>
        <taxon>Viridiplantae</taxon>
        <taxon>Streptophyta</taxon>
        <taxon>Embryophyta</taxon>
        <taxon>Tracheophyta</taxon>
        <taxon>Spermatophyta</taxon>
        <taxon>Magnoliopsida</taxon>
        <taxon>eudicotyledons</taxon>
        <taxon>Gunneridae</taxon>
        <taxon>Pentapetalae</taxon>
        <taxon>rosids</taxon>
        <taxon>fabids</taxon>
        <taxon>Malpighiales</taxon>
        <taxon>Passifloraceae</taxon>
        <taxon>Turnera</taxon>
    </lineage>
</organism>
<evidence type="ECO:0000313" key="14">
    <source>
        <dbReference type="Proteomes" id="UP001141552"/>
    </source>
</evidence>
<dbReference type="GO" id="GO:0140825">
    <property type="term" value="F:lactoperoxidase activity"/>
    <property type="evidence" value="ECO:0007669"/>
    <property type="project" value="UniProtKB-EC"/>
</dbReference>
<dbReference type="Pfam" id="PF00141">
    <property type="entry name" value="peroxidase"/>
    <property type="match status" value="2"/>
</dbReference>
<evidence type="ECO:0000256" key="11">
    <source>
        <dbReference type="RuleBase" id="RU004241"/>
    </source>
</evidence>
<dbReference type="SUPFAM" id="SSF48113">
    <property type="entry name" value="Heme-dependent peroxidases"/>
    <property type="match status" value="1"/>
</dbReference>
<protein>
    <recommendedName>
        <fullName evidence="3">peroxidase</fullName>
        <ecNumber evidence="3">1.11.1.7</ecNumber>
    </recommendedName>
</protein>
<evidence type="ECO:0000256" key="6">
    <source>
        <dbReference type="ARBA" id="ARBA00022723"/>
    </source>
</evidence>
<evidence type="ECO:0000256" key="9">
    <source>
        <dbReference type="PIRSR" id="PIRSR600823-3"/>
    </source>
</evidence>
<keyword evidence="7" id="KW-0560">Oxidoreductase</keyword>
<evidence type="ECO:0000256" key="3">
    <source>
        <dbReference type="ARBA" id="ARBA00012313"/>
    </source>
</evidence>
<reference evidence="13" key="1">
    <citation type="submission" date="2022-02" db="EMBL/GenBank/DDBJ databases">
        <authorList>
            <person name="Henning P.M."/>
            <person name="McCubbin A.G."/>
            <person name="Shore J.S."/>
        </authorList>
    </citation>
    <scope>NUCLEOTIDE SEQUENCE</scope>
    <source>
        <strain evidence="13">F60SS</strain>
        <tissue evidence="13">Leaves</tissue>
    </source>
</reference>
<evidence type="ECO:0000259" key="12">
    <source>
        <dbReference type="PROSITE" id="PS50873"/>
    </source>
</evidence>
<feature type="binding site" evidence="9">
    <location>
        <position position="56"/>
    </location>
    <ligand>
        <name>Ca(2+)</name>
        <dbReference type="ChEBI" id="CHEBI:29108"/>
        <label>1</label>
    </ligand>
</feature>
<dbReference type="InterPro" id="IPR010255">
    <property type="entry name" value="Haem_peroxidase_sf"/>
</dbReference>
<feature type="binding site" evidence="9">
    <location>
        <position position="63"/>
    </location>
    <ligand>
        <name>Ca(2+)</name>
        <dbReference type="ChEBI" id="CHEBI:29108"/>
        <label>1</label>
    </ligand>
</feature>
<comment type="cofactor">
    <cofactor evidence="2">
        <name>heme b</name>
        <dbReference type="ChEBI" id="CHEBI:60344"/>
    </cofactor>
</comment>
<dbReference type="Gene3D" id="1.10.420.10">
    <property type="entry name" value="Peroxidase, domain 2"/>
    <property type="match status" value="1"/>
</dbReference>
<sequence length="128" mass="14634">MTITLLLLAHAAFSLDVHYYAKTCPTIYHTDFTLMVDFVRRKPEVGPVMIKIMFEDCFVGDCDASILLDNTPYRMSEKKSDFHDLKLKFNSKGFTDQDIVALSGAYRVGFAKCQTVLERLYTDADMDK</sequence>
<evidence type="ECO:0000256" key="10">
    <source>
        <dbReference type="PIRSR" id="PIRSR600823-5"/>
    </source>
</evidence>
<evidence type="ECO:0000256" key="4">
    <source>
        <dbReference type="ARBA" id="ARBA00022559"/>
    </source>
</evidence>
<comment type="caution">
    <text evidence="13">The sequence shown here is derived from an EMBL/GenBank/DDBJ whole genome shotgun (WGS) entry which is preliminary data.</text>
</comment>
<evidence type="ECO:0000313" key="13">
    <source>
        <dbReference type="EMBL" id="KAJ4824788.1"/>
    </source>
</evidence>
<feature type="disulfide bond" evidence="10">
    <location>
        <begin position="57"/>
        <end position="62"/>
    </location>
</feature>
<dbReference type="EMBL" id="JAKUCV010007095">
    <property type="protein sequence ID" value="KAJ4824788.1"/>
    <property type="molecule type" value="Genomic_DNA"/>
</dbReference>
<dbReference type="GO" id="GO:0020037">
    <property type="term" value="F:heme binding"/>
    <property type="evidence" value="ECO:0007669"/>
    <property type="project" value="InterPro"/>
</dbReference>
<dbReference type="GO" id="GO:0046872">
    <property type="term" value="F:metal ion binding"/>
    <property type="evidence" value="ECO:0007669"/>
    <property type="project" value="UniProtKB-KW"/>
</dbReference>
<keyword evidence="9" id="KW-0106">Calcium</keyword>
<comment type="cofactor">
    <cofactor evidence="9">
        <name>Ca(2+)</name>
        <dbReference type="ChEBI" id="CHEBI:29108"/>
    </cofactor>
    <text evidence="9">Binds 2 calcium ions per subunit.</text>
</comment>
<keyword evidence="5" id="KW-0349">Heme</keyword>
<dbReference type="PANTHER" id="PTHR31388:SF19">
    <property type="entry name" value="OS06G0521900 PROTEIN"/>
    <property type="match status" value="1"/>
</dbReference>
<dbReference type="EC" id="1.11.1.7" evidence="3"/>
<feature type="binding site" evidence="9">
    <location>
        <position position="65"/>
    </location>
    <ligand>
        <name>Ca(2+)</name>
        <dbReference type="ChEBI" id="CHEBI:29108"/>
        <label>1</label>
    </ligand>
</feature>
<name>A0A9Q0J1C1_9ROSI</name>
<evidence type="ECO:0000256" key="8">
    <source>
        <dbReference type="ARBA" id="ARBA00023004"/>
    </source>
</evidence>
<keyword evidence="8" id="KW-0408">Iron</keyword>